<sequence length="659" mass="71834">MSSEPDPPQTPPLRTQDSVLRQLNKLTPPSPAINWSPSSVPASPIEIPFIFESSALSSPTLSSPTIFSQTSTVLEIDARPPSRQSPHKCVDEDTKLSPQPNSDPPTPITPGSDTHPEHVGSEHAPTHPSSPSESVKDSDLTEKPLSQSTIRARTAAILQRKKSSSPESTPKSPLRSPVSLKFSLGILSRSPSSNASSSPSVPVSSPSIPASPVEPKHPAPVPLSSSASIAAASTSSSITFAVLHDSVDSVEVSQMHEKRRAERSYRETKTRMSHPLPPSSSEPEEAFLEAFLAQGVPDSESVPGPSTPTEGPPSRRRVHRPKKPPVSLPSEYSWLKDVIVELWIDQEGFRLVRPKFKLSHFTQQALKSEGSIMSGESQSSSGPIAEFTMPRREKFFFHYATLDSPPLLRRLTISGRDNHDHLSRQAQLSVKGNGVYTVSGLEDKGRLCWKFEYLVEDRRNKADKVIDGEKNFTPISFSCSPELLSPERGKKIKIFQVMRKTITPKLSSSKLSLPTLSSSNSLTNIPPPPKTPEEIRSMERRLEKRPVTAAPDTSTIEDLPYIDTRPGPSRASSSNTSGSNPAPAPLSTLRPEGNPIVPPSVLQEWLDEKIPLNEGITAAAEAARPTPFIPLTESTLNLVRRVPSFEVEPPELSPPRKRP</sequence>
<feature type="region of interest" description="Disordered" evidence="1">
    <location>
        <begin position="72"/>
        <end position="230"/>
    </location>
</feature>
<feature type="compositionally biased region" description="Low complexity" evidence="1">
    <location>
        <begin position="566"/>
        <end position="581"/>
    </location>
</feature>
<protein>
    <submittedName>
        <fullName evidence="2">Uncharacterized protein</fullName>
    </submittedName>
</protein>
<evidence type="ECO:0000313" key="2">
    <source>
        <dbReference type="EMBL" id="KZS93153.1"/>
    </source>
</evidence>
<dbReference type="AlphaFoldDB" id="A0A164UED2"/>
<dbReference type="Proteomes" id="UP000076722">
    <property type="component" value="Unassembled WGS sequence"/>
</dbReference>
<dbReference type="EMBL" id="KV419408">
    <property type="protein sequence ID" value="KZS93153.1"/>
    <property type="molecule type" value="Genomic_DNA"/>
</dbReference>
<evidence type="ECO:0000256" key="1">
    <source>
        <dbReference type="SAM" id="MobiDB-lite"/>
    </source>
</evidence>
<reference evidence="2 3" key="1">
    <citation type="journal article" date="2016" name="Mol. Biol. Evol.">
        <title>Comparative Genomics of Early-Diverging Mushroom-Forming Fungi Provides Insights into the Origins of Lignocellulose Decay Capabilities.</title>
        <authorList>
            <person name="Nagy L.G."/>
            <person name="Riley R."/>
            <person name="Tritt A."/>
            <person name="Adam C."/>
            <person name="Daum C."/>
            <person name="Floudas D."/>
            <person name="Sun H."/>
            <person name="Yadav J.S."/>
            <person name="Pangilinan J."/>
            <person name="Larsson K.H."/>
            <person name="Matsuura K."/>
            <person name="Barry K."/>
            <person name="Labutti K."/>
            <person name="Kuo R."/>
            <person name="Ohm R.A."/>
            <person name="Bhattacharya S.S."/>
            <person name="Shirouzu T."/>
            <person name="Yoshinaga Y."/>
            <person name="Martin F.M."/>
            <person name="Grigoriev I.V."/>
            <person name="Hibbett D.S."/>
        </authorList>
    </citation>
    <scope>NUCLEOTIDE SEQUENCE [LARGE SCALE GENOMIC DNA]</scope>
    <source>
        <strain evidence="2 3">HHB9708</strain>
    </source>
</reference>
<evidence type="ECO:0000313" key="3">
    <source>
        <dbReference type="Proteomes" id="UP000076722"/>
    </source>
</evidence>
<accession>A0A164UED2</accession>
<feature type="compositionally biased region" description="Basic and acidic residues" evidence="1">
    <location>
        <begin position="114"/>
        <end position="125"/>
    </location>
</feature>
<feature type="region of interest" description="Disordered" evidence="1">
    <location>
        <begin position="249"/>
        <end position="283"/>
    </location>
</feature>
<organism evidence="2 3">
    <name type="scientific">Sistotremastrum niveocremeum HHB9708</name>
    <dbReference type="NCBI Taxonomy" id="1314777"/>
    <lineage>
        <taxon>Eukaryota</taxon>
        <taxon>Fungi</taxon>
        <taxon>Dikarya</taxon>
        <taxon>Basidiomycota</taxon>
        <taxon>Agaricomycotina</taxon>
        <taxon>Agaricomycetes</taxon>
        <taxon>Sistotremastrales</taxon>
        <taxon>Sistotremastraceae</taxon>
        <taxon>Sertulicium</taxon>
        <taxon>Sertulicium niveocremeum</taxon>
    </lineage>
</organism>
<feature type="compositionally biased region" description="Low complexity" evidence="1">
    <location>
        <begin position="188"/>
        <end position="213"/>
    </location>
</feature>
<proteinExistence type="predicted"/>
<feature type="compositionally biased region" description="Basic residues" evidence="1">
    <location>
        <begin position="314"/>
        <end position="323"/>
    </location>
</feature>
<keyword evidence="3" id="KW-1185">Reference proteome</keyword>
<feature type="region of interest" description="Disordered" evidence="1">
    <location>
        <begin position="509"/>
        <end position="599"/>
    </location>
</feature>
<feature type="compositionally biased region" description="Low complexity" evidence="1">
    <location>
        <begin position="509"/>
        <end position="524"/>
    </location>
</feature>
<feature type="compositionally biased region" description="Basic and acidic residues" evidence="1">
    <location>
        <begin position="254"/>
        <end position="270"/>
    </location>
</feature>
<gene>
    <name evidence="2" type="ORF">SISNIDRAFT_486076</name>
</gene>
<feature type="region of interest" description="Disordered" evidence="1">
    <location>
        <begin position="296"/>
        <end position="327"/>
    </location>
</feature>
<name>A0A164UED2_9AGAM</name>
<dbReference type="OrthoDB" id="3269398at2759"/>
<feature type="compositionally biased region" description="Basic and acidic residues" evidence="1">
    <location>
        <begin position="531"/>
        <end position="546"/>
    </location>
</feature>